<dbReference type="Proteomes" id="UP001259832">
    <property type="component" value="Unassembled WGS sequence"/>
</dbReference>
<accession>A0AAD9GH17</accession>
<protein>
    <recommendedName>
        <fullName evidence="4">Reverse transcriptase</fullName>
    </recommendedName>
</protein>
<gene>
    <name evidence="2" type="ORF">P3T76_009688</name>
</gene>
<evidence type="ECO:0000256" key="1">
    <source>
        <dbReference type="SAM" id="MobiDB-lite"/>
    </source>
</evidence>
<proteinExistence type="predicted"/>
<reference evidence="2" key="1">
    <citation type="submission" date="2023-08" db="EMBL/GenBank/DDBJ databases">
        <title>Reference Genome Resource for the Citrus Pathogen Phytophthora citrophthora.</title>
        <authorList>
            <person name="Moller H."/>
            <person name="Coetzee B."/>
            <person name="Rose L.J."/>
            <person name="Van Niekerk J.M."/>
        </authorList>
    </citation>
    <scope>NUCLEOTIDE SEQUENCE</scope>
    <source>
        <strain evidence="2">STE-U-9442</strain>
    </source>
</reference>
<sequence length="258" mass="27682">MDLRLKFLDFDSVERCLVLDLDSRYDLILGMAWLERHEPWIDWRSKTLGATHFSPRRALASHEPTSARKQKRYWREHRAESAMMLEVGVSELVDDTECEDHSPVERVALVDSESMCGKSSRTSGGAARTPPSDAGHGPSLDADGIGPPQAVNCGAARTPPSDAGRGPSRSLSVSDTGPATVIDCAAARTPLSDIGHRPSGSLSVSDTGPEGAKTCAAARTPSNGRSSARRRRRRALWARRSASESSVTSSADAREGCG</sequence>
<keyword evidence="3" id="KW-1185">Reference proteome</keyword>
<organism evidence="2 3">
    <name type="scientific">Phytophthora citrophthora</name>
    <dbReference type="NCBI Taxonomy" id="4793"/>
    <lineage>
        <taxon>Eukaryota</taxon>
        <taxon>Sar</taxon>
        <taxon>Stramenopiles</taxon>
        <taxon>Oomycota</taxon>
        <taxon>Peronosporomycetes</taxon>
        <taxon>Peronosporales</taxon>
        <taxon>Peronosporaceae</taxon>
        <taxon>Phytophthora</taxon>
    </lineage>
</organism>
<dbReference type="EMBL" id="JASMQC010000019">
    <property type="protein sequence ID" value="KAK1937951.1"/>
    <property type="molecule type" value="Genomic_DNA"/>
</dbReference>
<dbReference type="InterPro" id="IPR021109">
    <property type="entry name" value="Peptidase_aspartic_dom_sf"/>
</dbReference>
<feature type="compositionally biased region" description="Basic residues" evidence="1">
    <location>
        <begin position="227"/>
        <end position="237"/>
    </location>
</feature>
<comment type="caution">
    <text evidence="2">The sequence shown here is derived from an EMBL/GenBank/DDBJ whole genome shotgun (WGS) entry which is preliminary data.</text>
</comment>
<feature type="region of interest" description="Disordered" evidence="1">
    <location>
        <begin position="109"/>
        <end position="258"/>
    </location>
</feature>
<name>A0AAD9GH17_9STRA</name>
<dbReference type="Gene3D" id="2.40.70.10">
    <property type="entry name" value="Acid Proteases"/>
    <property type="match status" value="1"/>
</dbReference>
<dbReference type="AlphaFoldDB" id="A0AAD9GH17"/>
<evidence type="ECO:0000313" key="2">
    <source>
        <dbReference type="EMBL" id="KAK1937951.1"/>
    </source>
</evidence>
<evidence type="ECO:0008006" key="4">
    <source>
        <dbReference type="Google" id="ProtNLM"/>
    </source>
</evidence>
<evidence type="ECO:0000313" key="3">
    <source>
        <dbReference type="Proteomes" id="UP001259832"/>
    </source>
</evidence>
<feature type="compositionally biased region" description="Low complexity" evidence="1">
    <location>
        <begin position="238"/>
        <end position="251"/>
    </location>
</feature>